<dbReference type="AlphaFoldDB" id="A0A409X7E1"/>
<keyword evidence="2" id="KW-1185">Reference proteome</keyword>
<gene>
    <name evidence="1" type="ORF">CVT26_012691</name>
</gene>
<organism evidence="1 2">
    <name type="scientific">Gymnopilus dilepis</name>
    <dbReference type="NCBI Taxonomy" id="231916"/>
    <lineage>
        <taxon>Eukaryota</taxon>
        <taxon>Fungi</taxon>
        <taxon>Dikarya</taxon>
        <taxon>Basidiomycota</taxon>
        <taxon>Agaricomycotina</taxon>
        <taxon>Agaricomycetes</taxon>
        <taxon>Agaricomycetidae</taxon>
        <taxon>Agaricales</taxon>
        <taxon>Agaricineae</taxon>
        <taxon>Hymenogastraceae</taxon>
        <taxon>Gymnopilus</taxon>
    </lineage>
</organism>
<evidence type="ECO:0000313" key="1">
    <source>
        <dbReference type="EMBL" id="PPQ86708.1"/>
    </source>
</evidence>
<proteinExistence type="predicted"/>
<name>A0A409X7E1_9AGAR</name>
<dbReference type="EMBL" id="NHYE01004025">
    <property type="protein sequence ID" value="PPQ86708.1"/>
    <property type="molecule type" value="Genomic_DNA"/>
</dbReference>
<accession>A0A409X7E1</accession>
<protein>
    <submittedName>
        <fullName evidence="1">Uncharacterized protein</fullName>
    </submittedName>
</protein>
<evidence type="ECO:0000313" key="2">
    <source>
        <dbReference type="Proteomes" id="UP000284706"/>
    </source>
</evidence>
<sequence length="174" mass="19211">MVATRTKEYRLLLRDGVGVGTGEGAVPSAVSQAGLRTCSTICPRFLAYSLGSQAMIFLLHPEDLVRRAFALVCPPFSYIGNAYSLIESVSLRTSQWFSPRLTGISCKPQELEWAREGAAYAWYLACLRRVEMAIIAVSTLLRVSYKDHDNKAGRLCPPGIRISGILARNTREDL</sequence>
<comment type="caution">
    <text evidence="1">The sequence shown here is derived from an EMBL/GenBank/DDBJ whole genome shotgun (WGS) entry which is preliminary data.</text>
</comment>
<dbReference type="InParanoid" id="A0A409X7E1"/>
<reference evidence="1 2" key="1">
    <citation type="journal article" date="2018" name="Evol. Lett.">
        <title>Horizontal gene cluster transfer increased hallucinogenic mushroom diversity.</title>
        <authorList>
            <person name="Reynolds H.T."/>
            <person name="Vijayakumar V."/>
            <person name="Gluck-Thaler E."/>
            <person name="Korotkin H.B."/>
            <person name="Matheny P.B."/>
            <person name="Slot J.C."/>
        </authorList>
    </citation>
    <scope>NUCLEOTIDE SEQUENCE [LARGE SCALE GENOMIC DNA]</scope>
    <source>
        <strain evidence="1 2">SRW20</strain>
    </source>
</reference>
<dbReference type="Proteomes" id="UP000284706">
    <property type="component" value="Unassembled WGS sequence"/>
</dbReference>